<name>A0AAV2SM91_MEGNR</name>
<feature type="region of interest" description="Disordered" evidence="1">
    <location>
        <begin position="89"/>
        <end position="118"/>
    </location>
</feature>
<accession>A0AAV2SM91</accession>
<proteinExistence type="predicted"/>
<dbReference type="GO" id="GO:0097500">
    <property type="term" value="P:receptor localization to non-motile cilium"/>
    <property type="evidence" value="ECO:0007669"/>
    <property type="project" value="TreeGrafter"/>
</dbReference>
<sequence>NCSQLHSCQKSITESSGDKLGGIIYGKVLFLSGTLIQGIKMRETSGAVPIKEVLPRKGLLYQEDSAHLALCRPKLMPLKSVTLEKLEAMQKEAQEKSRQQQDQQSEGTSNGGNSQRFF</sequence>
<dbReference type="Pfam" id="PF14777">
    <property type="entry name" value="BBIP10"/>
    <property type="match status" value="1"/>
</dbReference>
<dbReference type="EMBL" id="CAXKWB010098578">
    <property type="protein sequence ID" value="CAL4222598.1"/>
    <property type="molecule type" value="Genomic_DNA"/>
</dbReference>
<dbReference type="Proteomes" id="UP001497623">
    <property type="component" value="Unassembled WGS sequence"/>
</dbReference>
<evidence type="ECO:0000313" key="2">
    <source>
        <dbReference type="EMBL" id="CAL4222598.1"/>
    </source>
</evidence>
<comment type="caution">
    <text evidence="2">The sequence shown here is derived from an EMBL/GenBank/DDBJ whole genome shotgun (WGS) entry which is preliminary data.</text>
</comment>
<feature type="compositionally biased region" description="Polar residues" evidence="1">
    <location>
        <begin position="105"/>
        <end position="118"/>
    </location>
</feature>
<reference evidence="2 3" key="1">
    <citation type="submission" date="2024-05" db="EMBL/GenBank/DDBJ databases">
        <authorList>
            <person name="Wallberg A."/>
        </authorList>
    </citation>
    <scope>NUCLEOTIDE SEQUENCE [LARGE SCALE GENOMIC DNA]</scope>
</reference>
<dbReference type="GO" id="GO:0034464">
    <property type="term" value="C:BBSome"/>
    <property type="evidence" value="ECO:0007669"/>
    <property type="project" value="InterPro"/>
</dbReference>
<keyword evidence="3" id="KW-1185">Reference proteome</keyword>
<feature type="compositionally biased region" description="Basic and acidic residues" evidence="1">
    <location>
        <begin position="89"/>
        <end position="99"/>
    </location>
</feature>
<evidence type="ECO:0000313" key="3">
    <source>
        <dbReference type="Proteomes" id="UP001497623"/>
    </source>
</evidence>
<protein>
    <recommendedName>
        <fullName evidence="4">BBSome-interacting protein 1</fullName>
    </recommendedName>
</protein>
<organism evidence="2 3">
    <name type="scientific">Meganyctiphanes norvegica</name>
    <name type="common">Northern krill</name>
    <name type="synonym">Thysanopoda norvegica</name>
    <dbReference type="NCBI Taxonomy" id="48144"/>
    <lineage>
        <taxon>Eukaryota</taxon>
        <taxon>Metazoa</taxon>
        <taxon>Ecdysozoa</taxon>
        <taxon>Arthropoda</taxon>
        <taxon>Crustacea</taxon>
        <taxon>Multicrustacea</taxon>
        <taxon>Malacostraca</taxon>
        <taxon>Eumalacostraca</taxon>
        <taxon>Eucarida</taxon>
        <taxon>Euphausiacea</taxon>
        <taxon>Euphausiidae</taxon>
        <taxon>Meganyctiphanes</taxon>
    </lineage>
</organism>
<dbReference type="InterPro" id="IPR028233">
    <property type="entry name" value="BBIP10"/>
</dbReference>
<dbReference type="PANTHER" id="PTHR28596:SF1">
    <property type="entry name" value="BBSOME-INTERACTING PROTEIN 1"/>
    <property type="match status" value="1"/>
</dbReference>
<dbReference type="PANTHER" id="PTHR28596">
    <property type="entry name" value="BBSOME-INTERACTING PROTEIN 1"/>
    <property type="match status" value="1"/>
</dbReference>
<feature type="non-terminal residue" evidence="2">
    <location>
        <position position="1"/>
    </location>
</feature>
<evidence type="ECO:0008006" key="4">
    <source>
        <dbReference type="Google" id="ProtNLM"/>
    </source>
</evidence>
<evidence type="ECO:0000256" key="1">
    <source>
        <dbReference type="SAM" id="MobiDB-lite"/>
    </source>
</evidence>
<gene>
    <name evidence="2" type="ORF">MNOR_LOCUS39201</name>
</gene>
<dbReference type="AlphaFoldDB" id="A0AAV2SM91"/>
<dbReference type="GO" id="GO:0060271">
    <property type="term" value="P:cilium assembly"/>
    <property type="evidence" value="ECO:0007669"/>
    <property type="project" value="InterPro"/>
</dbReference>